<feature type="region of interest" description="Disordered" evidence="1">
    <location>
        <begin position="78"/>
        <end position="159"/>
    </location>
</feature>
<feature type="compositionally biased region" description="Polar residues" evidence="1">
    <location>
        <begin position="275"/>
        <end position="289"/>
    </location>
</feature>
<reference evidence="2 3" key="1">
    <citation type="submission" date="2024-04" db="EMBL/GenBank/DDBJ databases">
        <title>Tritrichomonas musculus Genome.</title>
        <authorList>
            <person name="Alves-Ferreira E."/>
            <person name="Grigg M."/>
            <person name="Lorenzi H."/>
            <person name="Galac M."/>
        </authorList>
    </citation>
    <scope>NUCLEOTIDE SEQUENCE [LARGE SCALE GENOMIC DNA]</scope>
    <source>
        <strain evidence="2 3">EAF2021</strain>
    </source>
</reference>
<evidence type="ECO:0000313" key="2">
    <source>
        <dbReference type="EMBL" id="KAK8885129.1"/>
    </source>
</evidence>
<proteinExistence type="predicted"/>
<protein>
    <submittedName>
        <fullName evidence="2">Uncharacterized protein</fullName>
    </submittedName>
</protein>
<feature type="compositionally biased region" description="Basic and acidic residues" evidence="1">
    <location>
        <begin position="181"/>
        <end position="190"/>
    </location>
</feature>
<sequence length="504" mass="57523">MYGDPYKNNNVYYLNKPKVRSSCPISFQTTSLKAQYQLRAGVFNFPKRSPMNNINNNNQKKNDFRQCTNRIKQIQKDVRMKDKTMLRNKRRAPQAIKSEKQSASSAQYSNDVPSKTKTEAKIDSAFSESSCKPRDKPKRDFRNNHYKPKPNRNSMSAQYYSDYSYSTYTYTNRENSSQNEYSEKNHDSNKKQKQKPSSISLSDHLSSEIVEKNVLSINSYTDEEDNSDIKIDEDNDSNIKIKSNSDTEIEHHESSDMQLSDMDSITATADIIAGNSPQQVQNKNPSVHNISEKSDSLKSSKKEETPISEPEFKEEEERVEAENDYSNETEKISEIIISGDYTPDQDQIASESDKNVGAESNQKNELDNVAVNNLENPREEEELHESSSQNNKDKNLECVPAPINNNENIKNRSVDVAIDDNNNIDSNDNKNSNIIEKSDDNNKGDVDEEESPRFKALLEANQKLVSVVLKNQEAILNIVENEYTKKALEHLHEAVTLLESVEPK</sequence>
<feature type="compositionally biased region" description="Basic and acidic residues" evidence="1">
    <location>
        <begin position="436"/>
        <end position="445"/>
    </location>
</feature>
<feature type="region of interest" description="Disordered" evidence="1">
    <location>
        <begin position="221"/>
        <end position="258"/>
    </location>
</feature>
<gene>
    <name evidence="2" type="ORF">M9Y10_044258</name>
</gene>
<dbReference type="EMBL" id="JAPFFF010000008">
    <property type="protein sequence ID" value="KAK8885129.1"/>
    <property type="molecule type" value="Genomic_DNA"/>
</dbReference>
<feature type="compositionally biased region" description="Basic and acidic residues" evidence="1">
    <location>
        <begin position="227"/>
        <end position="255"/>
    </location>
</feature>
<evidence type="ECO:0000256" key="1">
    <source>
        <dbReference type="SAM" id="MobiDB-lite"/>
    </source>
</evidence>
<name>A0ABR2K223_9EUKA</name>
<feature type="compositionally biased region" description="Basic and acidic residues" evidence="1">
    <location>
        <begin position="131"/>
        <end position="143"/>
    </location>
</feature>
<feature type="compositionally biased region" description="Acidic residues" evidence="1">
    <location>
        <begin position="312"/>
        <end position="327"/>
    </location>
</feature>
<feature type="region of interest" description="Disordered" evidence="1">
    <location>
        <begin position="274"/>
        <end position="448"/>
    </location>
</feature>
<accession>A0ABR2K223</accession>
<feature type="compositionally biased region" description="Low complexity" evidence="1">
    <location>
        <begin position="419"/>
        <end position="435"/>
    </location>
</feature>
<feature type="compositionally biased region" description="Basic and acidic residues" evidence="1">
    <location>
        <begin position="351"/>
        <end position="366"/>
    </location>
</feature>
<comment type="caution">
    <text evidence="2">The sequence shown here is derived from an EMBL/GenBank/DDBJ whole genome shotgun (WGS) entry which is preliminary data.</text>
</comment>
<feature type="compositionally biased region" description="Polar residues" evidence="1">
    <location>
        <begin position="101"/>
        <end position="113"/>
    </location>
</feature>
<feature type="region of interest" description="Disordered" evidence="1">
    <location>
        <begin position="173"/>
        <end position="204"/>
    </location>
</feature>
<keyword evidence="3" id="KW-1185">Reference proteome</keyword>
<organism evidence="2 3">
    <name type="scientific">Tritrichomonas musculus</name>
    <dbReference type="NCBI Taxonomy" id="1915356"/>
    <lineage>
        <taxon>Eukaryota</taxon>
        <taxon>Metamonada</taxon>
        <taxon>Parabasalia</taxon>
        <taxon>Tritrichomonadida</taxon>
        <taxon>Tritrichomonadidae</taxon>
        <taxon>Tritrichomonas</taxon>
    </lineage>
</organism>
<dbReference type="Proteomes" id="UP001470230">
    <property type="component" value="Unassembled WGS sequence"/>
</dbReference>
<evidence type="ECO:0000313" key="3">
    <source>
        <dbReference type="Proteomes" id="UP001470230"/>
    </source>
</evidence>
<feature type="compositionally biased region" description="Basic and acidic residues" evidence="1">
    <location>
        <begin position="290"/>
        <end position="305"/>
    </location>
</feature>